<accession>A0A813DWL1</accession>
<name>A0A813DWL1_POLGL</name>
<reference evidence="1" key="1">
    <citation type="submission" date="2021-02" db="EMBL/GenBank/DDBJ databases">
        <authorList>
            <person name="Dougan E. K."/>
            <person name="Rhodes N."/>
            <person name="Thang M."/>
            <person name="Chan C."/>
        </authorList>
    </citation>
    <scope>NUCLEOTIDE SEQUENCE</scope>
</reference>
<dbReference type="Proteomes" id="UP000654075">
    <property type="component" value="Unassembled WGS sequence"/>
</dbReference>
<evidence type="ECO:0000313" key="2">
    <source>
        <dbReference type="Proteomes" id="UP000654075"/>
    </source>
</evidence>
<protein>
    <submittedName>
        <fullName evidence="1">Uncharacterized protein</fullName>
    </submittedName>
</protein>
<evidence type="ECO:0000313" key="1">
    <source>
        <dbReference type="EMBL" id="CAE8593077.1"/>
    </source>
</evidence>
<feature type="non-terminal residue" evidence="1">
    <location>
        <position position="1"/>
    </location>
</feature>
<keyword evidence="2" id="KW-1185">Reference proteome</keyword>
<dbReference type="EMBL" id="CAJNNV010006098">
    <property type="protein sequence ID" value="CAE8593077.1"/>
    <property type="molecule type" value="Genomic_DNA"/>
</dbReference>
<proteinExistence type="predicted"/>
<organism evidence="1 2">
    <name type="scientific">Polarella glacialis</name>
    <name type="common">Dinoflagellate</name>
    <dbReference type="NCBI Taxonomy" id="89957"/>
    <lineage>
        <taxon>Eukaryota</taxon>
        <taxon>Sar</taxon>
        <taxon>Alveolata</taxon>
        <taxon>Dinophyceae</taxon>
        <taxon>Suessiales</taxon>
        <taxon>Suessiaceae</taxon>
        <taxon>Polarella</taxon>
    </lineage>
</organism>
<gene>
    <name evidence="1" type="ORF">PGLA1383_LOCUS11690</name>
</gene>
<feature type="non-terminal residue" evidence="1">
    <location>
        <position position="127"/>
    </location>
</feature>
<dbReference type="AlphaFoldDB" id="A0A813DWL1"/>
<comment type="caution">
    <text evidence="1">The sequence shown here is derived from an EMBL/GenBank/DDBJ whole genome shotgun (WGS) entry which is preliminary data.</text>
</comment>
<sequence>AGQSRCAWRWSDTGVIMEGRKRMSVIGIPGDEKKDQPSKAPSAVSLPGRLLEAGLTETFNKEELGASRAVYVSSISDRDGKNRKSFSDKDQLVLMPVDGDERALCSWVSESVGFACKKGLKPESPNQ</sequence>